<dbReference type="PANTHER" id="PTHR47129">
    <property type="entry name" value="QUINONE OXIDOREDUCTASE 2"/>
    <property type="match status" value="1"/>
</dbReference>
<evidence type="ECO:0000313" key="3">
    <source>
        <dbReference type="Proteomes" id="UP000245489"/>
    </source>
</evidence>
<dbReference type="InterPro" id="IPR036291">
    <property type="entry name" value="NAD(P)-bd_dom_sf"/>
</dbReference>
<dbReference type="Gene3D" id="3.40.50.720">
    <property type="entry name" value="NAD(P)-binding Rossmann-like Domain"/>
    <property type="match status" value="1"/>
</dbReference>
<organism evidence="2 3">
    <name type="scientific">Arcicella aurantiaca</name>
    <dbReference type="NCBI Taxonomy" id="591202"/>
    <lineage>
        <taxon>Bacteria</taxon>
        <taxon>Pseudomonadati</taxon>
        <taxon>Bacteroidota</taxon>
        <taxon>Cytophagia</taxon>
        <taxon>Cytophagales</taxon>
        <taxon>Flectobacillaceae</taxon>
        <taxon>Arcicella</taxon>
    </lineage>
</organism>
<accession>A0A316EE18</accession>
<dbReference type="SUPFAM" id="SSF51735">
    <property type="entry name" value="NAD(P)-binding Rossmann-fold domains"/>
    <property type="match status" value="1"/>
</dbReference>
<sequence>MSKILVTGVTGQLGKAVIELLINKTQKSDLAVLAREASKVEHLNEQGVEIRIGDYNDENSLVSAFAGIDKLYFVSSNDIQNRLQQHQNVINAAKKAGVKHIIYTSFQRKNETPDSPIAFIAESHLKTEQWIKEAGITYTFLQNSIYTDIVPMFLGEQVLETGTVFFPAGDGKVSFALRQDMAEASVAILTSEGHENKSYDFNTEQTVTFQEIADILSEILGKTINYVSPTQEVYIETLSSAGVPMEYVGMFAGFAEAFKQNEFDKTSNTLESLTGKKPVSVSDFLKQVYSSK</sequence>
<dbReference type="Pfam" id="PF05368">
    <property type="entry name" value="NmrA"/>
    <property type="match status" value="1"/>
</dbReference>
<comment type="caution">
    <text evidence="2">The sequence shown here is derived from an EMBL/GenBank/DDBJ whole genome shotgun (WGS) entry which is preliminary data.</text>
</comment>
<dbReference type="Proteomes" id="UP000245489">
    <property type="component" value="Unassembled WGS sequence"/>
</dbReference>
<evidence type="ECO:0000259" key="1">
    <source>
        <dbReference type="Pfam" id="PF05368"/>
    </source>
</evidence>
<reference evidence="2 3" key="1">
    <citation type="submission" date="2018-05" db="EMBL/GenBank/DDBJ databases">
        <title>Genomic Encyclopedia of Archaeal and Bacterial Type Strains, Phase II (KMG-II): from individual species to whole genera.</title>
        <authorList>
            <person name="Goeker M."/>
        </authorList>
    </citation>
    <scope>NUCLEOTIDE SEQUENCE [LARGE SCALE GENOMIC DNA]</scope>
    <source>
        <strain evidence="2 3">DSM 22214</strain>
    </source>
</reference>
<dbReference type="Gene3D" id="3.90.25.10">
    <property type="entry name" value="UDP-galactose 4-epimerase, domain 1"/>
    <property type="match status" value="1"/>
</dbReference>
<dbReference type="OrthoDB" id="9780595at2"/>
<protein>
    <submittedName>
        <fullName evidence="2">NAD(P)H dehydrogenase (Quinone)</fullName>
    </submittedName>
</protein>
<proteinExistence type="predicted"/>
<evidence type="ECO:0000313" key="2">
    <source>
        <dbReference type="EMBL" id="PWK27620.1"/>
    </source>
</evidence>
<dbReference type="InterPro" id="IPR052718">
    <property type="entry name" value="NmrA-type_oxidoreductase"/>
</dbReference>
<dbReference type="InterPro" id="IPR018247">
    <property type="entry name" value="EF_Hand_1_Ca_BS"/>
</dbReference>
<gene>
    <name evidence="2" type="ORF">LV89_01511</name>
</gene>
<dbReference type="PANTHER" id="PTHR47129:SF1">
    <property type="entry name" value="NMRA-LIKE DOMAIN-CONTAINING PROTEIN"/>
    <property type="match status" value="1"/>
</dbReference>
<dbReference type="CDD" id="cd05269">
    <property type="entry name" value="TMR_SDR_a"/>
    <property type="match status" value="1"/>
</dbReference>
<dbReference type="InterPro" id="IPR008030">
    <property type="entry name" value="NmrA-like"/>
</dbReference>
<keyword evidence="3" id="KW-1185">Reference proteome</keyword>
<dbReference type="PROSITE" id="PS00018">
    <property type="entry name" value="EF_HAND_1"/>
    <property type="match status" value="1"/>
</dbReference>
<dbReference type="EMBL" id="QGGO01000006">
    <property type="protein sequence ID" value="PWK27620.1"/>
    <property type="molecule type" value="Genomic_DNA"/>
</dbReference>
<dbReference type="RefSeq" id="WP_109742271.1">
    <property type="nucleotide sequence ID" value="NZ_QGGO01000006.1"/>
</dbReference>
<dbReference type="AlphaFoldDB" id="A0A316EE18"/>
<feature type="domain" description="NmrA-like" evidence="1">
    <location>
        <begin position="2"/>
        <end position="270"/>
    </location>
</feature>
<name>A0A316EE18_9BACT</name>